<evidence type="ECO:0000313" key="4">
    <source>
        <dbReference type="Proteomes" id="UP000004671"/>
    </source>
</evidence>
<dbReference type="SUPFAM" id="SSF53448">
    <property type="entry name" value="Nucleotide-diphospho-sugar transferases"/>
    <property type="match status" value="1"/>
</dbReference>
<dbReference type="CDD" id="cd04182">
    <property type="entry name" value="GT_2_like_f"/>
    <property type="match status" value="1"/>
</dbReference>
<protein>
    <submittedName>
        <fullName evidence="2">Molybdenum cofactor cytidylyltransferase</fullName>
    </submittedName>
</protein>
<dbReference type="OrthoDB" id="285216at2"/>
<evidence type="ECO:0000313" key="2">
    <source>
        <dbReference type="EMBL" id="APF20773.1"/>
    </source>
</evidence>
<gene>
    <name evidence="2" type="ORF">Cabys_4028</name>
    <name evidence="3" type="ORF">Calab_1110</name>
</gene>
<dbReference type="STRING" id="880073.Cabys_4028"/>
<dbReference type="Proteomes" id="UP000183868">
    <property type="component" value="Chromosome"/>
</dbReference>
<dbReference type="Proteomes" id="UP000004671">
    <property type="component" value="Chromosome"/>
</dbReference>
<accession>H1XWF6</accession>
<dbReference type="PANTHER" id="PTHR43777:SF1">
    <property type="entry name" value="MOLYBDENUM COFACTOR CYTIDYLYLTRANSFERASE"/>
    <property type="match status" value="1"/>
</dbReference>
<dbReference type="EMBL" id="CP018099">
    <property type="protein sequence ID" value="APF20773.1"/>
    <property type="molecule type" value="Genomic_DNA"/>
</dbReference>
<reference evidence="2 5" key="2">
    <citation type="submission" date="2016-11" db="EMBL/GenBank/DDBJ databases">
        <title>Genomic analysis of Caldithrix abyssi and proposal of a novel bacterial phylum Caldithrichaeota.</title>
        <authorList>
            <person name="Kublanov I."/>
            <person name="Sigalova O."/>
            <person name="Gavrilov S."/>
            <person name="Lebedinsky A."/>
            <person name="Ivanova N."/>
            <person name="Daum C."/>
            <person name="Reddy T."/>
            <person name="Klenk H.P."/>
            <person name="Goker M."/>
            <person name="Reva O."/>
            <person name="Miroshnichenko M."/>
            <person name="Kyprides N."/>
            <person name="Woyke T."/>
            <person name="Gelfand M."/>
        </authorList>
    </citation>
    <scope>NUCLEOTIDE SEQUENCE [LARGE SCALE GENOMIC DNA]</scope>
    <source>
        <strain evidence="2 5">LF13</strain>
    </source>
</reference>
<dbReference type="GO" id="GO:0016779">
    <property type="term" value="F:nucleotidyltransferase activity"/>
    <property type="evidence" value="ECO:0007669"/>
    <property type="project" value="UniProtKB-KW"/>
</dbReference>
<dbReference type="PaxDb" id="880073-Calab_1110"/>
<keyword evidence="2" id="KW-0548">Nucleotidyltransferase</keyword>
<dbReference type="Gene3D" id="3.90.550.10">
    <property type="entry name" value="Spore Coat Polysaccharide Biosynthesis Protein SpsA, Chain A"/>
    <property type="match status" value="1"/>
</dbReference>
<keyword evidence="2" id="KW-0808">Transferase</keyword>
<evidence type="ECO:0000259" key="1">
    <source>
        <dbReference type="Pfam" id="PF12804"/>
    </source>
</evidence>
<dbReference type="AlphaFoldDB" id="H1XWF6"/>
<evidence type="ECO:0000313" key="3">
    <source>
        <dbReference type="EMBL" id="EHO40738.1"/>
    </source>
</evidence>
<name>H1XWF6_CALAY</name>
<dbReference type="InterPro" id="IPR029044">
    <property type="entry name" value="Nucleotide-diphossugar_trans"/>
</dbReference>
<dbReference type="HOGENOM" id="CLU_061980_1_2_0"/>
<sequence length="203" mass="22947">MADDFSQWSAVILAAGRSQRFGAPKALQSFNGVPFVTRIRKNLEERGIQEMVLVLGFQAQNLIPHIPDVGYFKIAVNSNFDLGQFSSLQVGLQQVHPQAKGIVMCLVDQPHVASTTYLRLLESARRFPRAFLLPRFANRGGHPVIIPAVFFKEIIQADARQVTLREIMLKHAKDIRRVAVDDPAVLEDIDTRETLLELEKKYR</sequence>
<reference evidence="3 4" key="1">
    <citation type="submission" date="2011-09" db="EMBL/GenBank/DDBJ databases">
        <title>The permanent draft genome of Caldithrix abyssi DSM 13497.</title>
        <authorList>
            <consortium name="US DOE Joint Genome Institute (JGI-PGF)"/>
            <person name="Lucas S."/>
            <person name="Han J."/>
            <person name="Lapidus A."/>
            <person name="Bruce D."/>
            <person name="Goodwin L."/>
            <person name="Pitluck S."/>
            <person name="Peters L."/>
            <person name="Kyrpides N."/>
            <person name="Mavromatis K."/>
            <person name="Ivanova N."/>
            <person name="Mikhailova N."/>
            <person name="Chertkov O."/>
            <person name="Detter J.C."/>
            <person name="Tapia R."/>
            <person name="Han C."/>
            <person name="Land M."/>
            <person name="Hauser L."/>
            <person name="Markowitz V."/>
            <person name="Cheng J.-F."/>
            <person name="Hugenholtz P."/>
            <person name="Woyke T."/>
            <person name="Wu D."/>
            <person name="Spring S."/>
            <person name="Brambilla E."/>
            <person name="Klenk H.-P."/>
            <person name="Eisen J.A."/>
        </authorList>
    </citation>
    <scope>NUCLEOTIDE SEQUENCE [LARGE SCALE GENOMIC DNA]</scope>
    <source>
        <strain evidence="3 4">DSM 13497</strain>
    </source>
</reference>
<dbReference type="Pfam" id="PF12804">
    <property type="entry name" value="NTP_transf_3"/>
    <property type="match status" value="1"/>
</dbReference>
<dbReference type="EMBL" id="CM001402">
    <property type="protein sequence ID" value="EHO40738.1"/>
    <property type="molecule type" value="Genomic_DNA"/>
</dbReference>
<proteinExistence type="predicted"/>
<dbReference type="PANTHER" id="PTHR43777">
    <property type="entry name" value="MOLYBDENUM COFACTOR CYTIDYLYLTRANSFERASE"/>
    <property type="match status" value="1"/>
</dbReference>
<dbReference type="eggNOG" id="COG2068">
    <property type="taxonomic scope" value="Bacteria"/>
</dbReference>
<organism evidence="3 4">
    <name type="scientific">Caldithrix abyssi DSM 13497</name>
    <dbReference type="NCBI Taxonomy" id="880073"/>
    <lineage>
        <taxon>Bacteria</taxon>
        <taxon>Pseudomonadati</taxon>
        <taxon>Calditrichota</taxon>
        <taxon>Calditrichia</taxon>
        <taxon>Calditrichales</taxon>
        <taxon>Calditrichaceae</taxon>
        <taxon>Caldithrix</taxon>
    </lineage>
</organism>
<evidence type="ECO:0000313" key="5">
    <source>
        <dbReference type="Proteomes" id="UP000183868"/>
    </source>
</evidence>
<dbReference type="InterPro" id="IPR025877">
    <property type="entry name" value="MobA-like_NTP_Trfase"/>
</dbReference>
<keyword evidence="4" id="KW-1185">Reference proteome</keyword>
<feature type="domain" description="MobA-like NTP transferase" evidence="1">
    <location>
        <begin position="10"/>
        <end position="171"/>
    </location>
</feature>
<dbReference type="KEGG" id="caby:Cabys_4028"/>
<dbReference type="RefSeq" id="WP_006927762.1">
    <property type="nucleotide sequence ID" value="NZ_CM001402.1"/>
</dbReference>